<dbReference type="Proteomes" id="UP000006643">
    <property type="component" value="Unassembled WGS sequence"/>
</dbReference>
<dbReference type="AlphaFoldDB" id="D0NAE5"/>
<evidence type="ECO:0000313" key="1">
    <source>
        <dbReference type="EMBL" id="EEY54803.1"/>
    </source>
</evidence>
<dbReference type="EMBL" id="DS028130">
    <property type="protein sequence ID" value="EEY54803.1"/>
    <property type="molecule type" value="Genomic_DNA"/>
</dbReference>
<protein>
    <submittedName>
        <fullName evidence="1">Uncharacterized protein</fullName>
    </submittedName>
</protein>
<dbReference type="VEuPathDB" id="FungiDB:PITG_08353"/>
<accession>D0NAE5</accession>
<name>D0NAE5_PHYIT</name>
<dbReference type="GeneID" id="9475052"/>
<dbReference type="OMA" id="FVESVIC"/>
<proteinExistence type="predicted"/>
<keyword evidence="2" id="KW-1185">Reference proteome</keyword>
<dbReference type="HOGENOM" id="CLU_2138369_0_0_1"/>
<sequence>MADLVAEQRRVKTSKAHLLGQVQQSTIAPSYYYLCPGAFNVVGFAYGKAESTAPREGKVKVKRFRSGRWVDEKEQVVELHQDEPTVRIVSAEEALHGAGTFVESVICTAKFKV</sequence>
<dbReference type="InParanoid" id="D0NAE5"/>
<gene>
    <name evidence="1" type="ORF">PITG_08353</name>
</gene>
<dbReference type="OrthoDB" id="123891at2759"/>
<evidence type="ECO:0000313" key="2">
    <source>
        <dbReference type="Proteomes" id="UP000006643"/>
    </source>
</evidence>
<organism evidence="1 2">
    <name type="scientific">Phytophthora infestans (strain T30-4)</name>
    <name type="common">Potato late blight agent</name>
    <dbReference type="NCBI Taxonomy" id="403677"/>
    <lineage>
        <taxon>Eukaryota</taxon>
        <taxon>Sar</taxon>
        <taxon>Stramenopiles</taxon>
        <taxon>Oomycota</taxon>
        <taxon>Peronosporomycetes</taxon>
        <taxon>Peronosporales</taxon>
        <taxon>Peronosporaceae</taxon>
        <taxon>Phytophthora</taxon>
    </lineage>
</organism>
<dbReference type="KEGG" id="pif:PITG_08353"/>
<dbReference type="RefSeq" id="XP_002903748.1">
    <property type="nucleotide sequence ID" value="XM_002903702.1"/>
</dbReference>
<reference evidence="2" key="1">
    <citation type="journal article" date="2009" name="Nature">
        <title>Genome sequence and analysis of the Irish potato famine pathogen Phytophthora infestans.</title>
        <authorList>
            <consortium name="The Broad Institute Genome Sequencing Platform"/>
            <person name="Haas B.J."/>
            <person name="Kamoun S."/>
            <person name="Zody M.C."/>
            <person name="Jiang R.H."/>
            <person name="Handsaker R.E."/>
            <person name="Cano L.M."/>
            <person name="Grabherr M."/>
            <person name="Kodira C.D."/>
            <person name="Raffaele S."/>
            <person name="Torto-Alalibo T."/>
            <person name="Bozkurt T.O."/>
            <person name="Ah-Fong A.M."/>
            <person name="Alvarado L."/>
            <person name="Anderson V.L."/>
            <person name="Armstrong M.R."/>
            <person name="Avrova A."/>
            <person name="Baxter L."/>
            <person name="Beynon J."/>
            <person name="Boevink P.C."/>
            <person name="Bollmann S.R."/>
            <person name="Bos J.I."/>
            <person name="Bulone V."/>
            <person name="Cai G."/>
            <person name="Cakir C."/>
            <person name="Carrington J.C."/>
            <person name="Chawner M."/>
            <person name="Conti L."/>
            <person name="Costanzo S."/>
            <person name="Ewan R."/>
            <person name="Fahlgren N."/>
            <person name="Fischbach M.A."/>
            <person name="Fugelstad J."/>
            <person name="Gilroy E.M."/>
            <person name="Gnerre S."/>
            <person name="Green P.J."/>
            <person name="Grenville-Briggs L.J."/>
            <person name="Griffith J."/>
            <person name="Grunwald N.J."/>
            <person name="Horn K."/>
            <person name="Horner N.R."/>
            <person name="Hu C.H."/>
            <person name="Huitema E."/>
            <person name="Jeong D.H."/>
            <person name="Jones A.M."/>
            <person name="Jones J.D."/>
            <person name="Jones R.W."/>
            <person name="Karlsson E.K."/>
            <person name="Kunjeti S.G."/>
            <person name="Lamour K."/>
            <person name="Liu Z."/>
            <person name="Ma L."/>
            <person name="Maclean D."/>
            <person name="Chibucos M.C."/>
            <person name="McDonald H."/>
            <person name="McWalters J."/>
            <person name="Meijer H.J."/>
            <person name="Morgan W."/>
            <person name="Morris P.F."/>
            <person name="Munro C.A."/>
            <person name="O'Neill K."/>
            <person name="Ospina-Giraldo M."/>
            <person name="Pinzon A."/>
            <person name="Pritchard L."/>
            <person name="Ramsahoye B."/>
            <person name="Ren Q."/>
            <person name="Restrepo S."/>
            <person name="Roy S."/>
            <person name="Sadanandom A."/>
            <person name="Savidor A."/>
            <person name="Schornack S."/>
            <person name="Schwartz D.C."/>
            <person name="Schumann U.D."/>
            <person name="Schwessinger B."/>
            <person name="Seyer L."/>
            <person name="Sharpe T."/>
            <person name="Silvar C."/>
            <person name="Song J."/>
            <person name="Studholme D.J."/>
            <person name="Sykes S."/>
            <person name="Thines M."/>
            <person name="van de Vondervoort P.J."/>
            <person name="Phuntumart V."/>
            <person name="Wawra S."/>
            <person name="Weide R."/>
            <person name="Win J."/>
            <person name="Young C."/>
            <person name="Zhou S."/>
            <person name="Fry W."/>
            <person name="Meyers B.C."/>
            <person name="van West P."/>
            <person name="Ristaino J."/>
            <person name="Govers F."/>
            <person name="Birch P.R."/>
            <person name="Whisson S.C."/>
            <person name="Judelson H.S."/>
            <person name="Nusbaum C."/>
        </authorList>
    </citation>
    <scope>NUCLEOTIDE SEQUENCE [LARGE SCALE GENOMIC DNA]</scope>
    <source>
        <strain evidence="2">T30-4</strain>
    </source>
</reference>